<dbReference type="GO" id="GO:0046872">
    <property type="term" value="F:metal ion binding"/>
    <property type="evidence" value="ECO:0007669"/>
    <property type="project" value="UniProtKB-KW"/>
</dbReference>
<organism evidence="12 14">
    <name type="scientific">Megasphaera elsdenii</name>
    <dbReference type="NCBI Taxonomy" id="907"/>
    <lineage>
        <taxon>Bacteria</taxon>
        <taxon>Bacillati</taxon>
        <taxon>Bacillota</taxon>
        <taxon>Negativicutes</taxon>
        <taxon>Veillonellales</taxon>
        <taxon>Veillonellaceae</taxon>
        <taxon>Megasphaera</taxon>
    </lineage>
</organism>
<name>A0A1M6N3D2_MEGEL</name>
<dbReference type="CDD" id="cd07503">
    <property type="entry name" value="HAD_HisB-N"/>
    <property type="match status" value="1"/>
</dbReference>
<evidence type="ECO:0000256" key="8">
    <source>
        <dbReference type="PIRSR" id="PIRSR004682-1"/>
    </source>
</evidence>
<evidence type="ECO:0000256" key="9">
    <source>
        <dbReference type="PIRSR" id="PIRSR004682-3"/>
    </source>
</evidence>
<dbReference type="OrthoDB" id="9801899at2"/>
<gene>
    <name evidence="11" type="ORF">C6Y28_08445</name>
    <name evidence="12" type="ORF">HG933_05350</name>
</gene>
<dbReference type="InterPro" id="IPR036412">
    <property type="entry name" value="HAD-like_sf"/>
</dbReference>
<evidence type="ECO:0000313" key="11">
    <source>
        <dbReference type="EMBL" id="AVO27632.1"/>
    </source>
</evidence>
<evidence type="ECO:0000313" key="13">
    <source>
        <dbReference type="Proteomes" id="UP000238358"/>
    </source>
</evidence>
<keyword evidence="10" id="KW-0460">Magnesium</keyword>
<evidence type="ECO:0000256" key="4">
    <source>
        <dbReference type="ARBA" id="ARBA00022801"/>
    </source>
</evidence>
<evidence type="ECO:0000256" key="7">
    <source>
        <dbReference type="PIRNR" id="PIRNR004682"/>
    </source>
</evidence>
<evidence type="ECO:0000256" key="10">
    <source>
        <dbReference type="PIRSR" id="PIRSR004682-4"/>
    </source>
</evidence>
<dbReference type="InterPro" id="IPR023214">
    <property type="entry name" value="HAD_sf"/>
</dbReference>
<evidence type="ECO:0000313" key="14">
    <source>
        <dbReference type="Proteomes" id="UP000536773"/>
    </source>
</evidence>
<dbReference type="Proteomes" id="UP000238358">
    <property type="component" value="Chromosome"/>
</dbReference>
<keyword evidence="3 10" id="KW-0479">Metal-binding</keyword>
<dbReference type="Gene3D" id="3.40.50.1000">
    <property type="entry name" value="HAD superfamily/HAD-like"/>
    <property type="match status" value="1"/>
</dbReference>
<feature type="binding site" evidence="10">
    <location>
        <position position="89"/>
    </location>
    <ligand>
        <name>Zn(2+)</name>
        <dbReference type="ChEBI" id="CHEBI:29105"/>
    </ligand>
</feature>
<keyword evidence="4 7" id="KW-0378">Hydrolase</keyword>
<dbReference type="NCBIfam" id="TIGR01662">
    <property type="entry name" value="HAD-SF-IIIA"/>
    <property type="match status" value="1"/>
</dbReference>
<dbReference type="GeneID" id="97492135"/>
<feature type="site" description="Contributes to substrate recognition" evidence="9">
    <location>
        <position position="107"/>
    </location>
</feature>
<comment type="cofactor">
    <cofactor evidence="10">
        <name>Zn(2+)</name>
        <dbReference type="ChEBI" id="CHEBI:29105"/>
    </cofactor>
</comment>
<dbReference type="InterPro" id="IPR006543">
    <property type="entry name" value="Histidinol-phos"/>
</dbReference>
<dbReference type="InterPro" id="IPR004446">
    <property type="entry name" value="Heptose_bisP_phosphatase"/>
</dbReference>
<dbReference type="EMBL" id="CP027569">
    <property type="protein sequence ID" value="AVO27632.1"/>
    <property type="molecule type" value="Genomic_DNA"/>
</dbReference>
<keyword evidence="5 7" id="KW-0119">Carbohydrate metabolism</keyword>
<comment type="subcellular location">
    <subcellularLocation>
        <location evidence="1 7">Cytoplasm</location>
    </subcellularLocation>
</comment>
<evidence type="ECO:0000313" key="12">
    <source>
        <dbReference type="EMBL" id="NMK38804.1"/>
    </source>
</evidence>
<comment type="similarity">
    <text evidence="7">Belongs to the gmhB family.</text>
</comment>
<reference evidence="12 14" key="2">
    <citation type="submission" date="2020-04" db="EMBL/GenBank/DDBJ databases">
        <authorList>
            <person name="Hitch T.C.A."/>
            <person name="Wylensek D."/>
            <person name="Clavel T."/>
        </authorList>
    </citation>
    <scope>NUCLEOTIDE SEQUENCE [LARGE SCALE GENOMIC DNA]</scope>
    <source>
        <strain evidence="12 14">WCA-386-APC-2A</strain>
    </source>
</reference>
<evidence type="ECO:0000256" key="1">
    <source>
        <dbReference type="ARBA" id="ARBA00004496"/>
    </source>
</evidence>
<dbReference type="EMBL" id="JABBJH010000005">
    <property type="protein sequence ID" value="NMK38804.1"/>
    <property type="molecule type" value="Genomic_DNA"/>
</dbReference>
<evidence type="ECO:0000256" key="2">
    <source>
        <dbReference type="ARBA" id="ARBA00022490"/>
    </source>
</evidence>
<evidence type="ECO:0000256" key="6">
    <source>
        <dbReference type="ARBA" id="ARBA00031828"/>
    </source>
</evidence>
<protein>
    <recommendedName>
        <fullName evidence="6 7">D,D-heptose 1,7-bisphosphate phosphatase</fullName>
        <ecNumber evidence="7">3.1.3.-</ecNumber>
    </recommendedName>
</protein>
<dbReference type="EC" id="3.1.3.-" evidence="7"/>
<keyword evidence="2 7" id="KW-0963">Cytoplasm</keyword>
<keyword evidence="10" id="KW-0862">Zinc</keyword>
<dbReference type="PANTHER" id="PTHR42891">
    <property type="entry name" value="D-GLYCERO-BETA-D-MANNO-HEPTOSE-1,7-BISPHOSPHATE 7-PHOSPHATASE"/>
    <property type="match status" value="1"/>
</dbReference>
<comment type="cofactor">
    <cofactor evidence="10">
        <name>Mg(2+)</name>
        <dbReference type="ChEBI" id="CHEBI:18420"/>
    </cofactor>
</comment>
<feature type="binding site" evidence="10">
    <location>
        <position position="10"/>
    </location>
    <ligand>
        <name>Mg(2+)</name>
        <dbReference type="ChEBI" id="CHEBI:18420"/>
    </ligand>
</feature>
<feature type="binding site" evidence="10">
    <location>
        <position position="8"/>
    </location>
    <ligand>
        <name>Mg(2+)</name>
        <dbReference type="ChEBI" id="CHEBI:18420"/>
    </ligand>
</feature>
<dbReference type="SUPFAM" id="SSF56784">
    <property type="entry name" value="HAD-like"/>
    <property type="match status" value="1"/>
</dbReference>
<dbReference type="Pfam" id="PF13242">
    <property type="entry name" value="Hydrolase_like"/>
    <property type="match status" value="1"/>
</dbReference>
<feature type="site" description="Stabilizes the phosphoryl group" evidence="9">
    <location>
        <position position="50"/>
    </location>
</feature>
<dbReference type="GO" id="GO:0016791">
    <property type="term" value="F:phosphatase activity"/>
    <property type="evidence" value="ECO:0007669"/>
    <property type="project" value="InterPro"/>
</dbReference>
<evidence type="ECO:0000256" key="3">
    <source>
        <dbReference type="ARBA" id="ARBA00022723"/>
    </source>
</evidence>
<feature type="active site" description="Proton donor" evidence="8">
    <location>
        <position position="10"/>
    </location>
</feature>
<proteinExistence type="inferred from homology"/>
<dbReference type="PIRSF" id="PIRSF004682">
    <property type="entry name" value="GmhB"/>
    <property type="match status" value="1"/>
</dbReference>
<reference evidence="11 13" key="1">
    <citation type="journal article" date="2018" name="Genome Announc.">
        <title>Complete genomes of two Megasphaera elsdenii strains, NCIMB 702410 and ATCC 25940.</title>
        <authorList>
            <person name="Hatmaker E.A."/>
            <person name="O'Dell K."/>
            <person name="Riley L.A."/>
            <person name="Klingeman D.M."/>
            <person name="Guss A.M."/>
        </authorList>
    </citation>
    <scope>NUCLEOTIDE SEQUENCE [LARGE SCALE GENOMIC DNA]</scope>
    <source>
        <strain evidence="11 13">NCIMB702410</strain>
    </source>
</reference>
<sequence length="173" mass="19466">MRKAVFFDRDGVLNVDKSYLGFIKDFEWMDGAKEALAYLTRQGYAIIVVTNQSGVARGYYTEDDVKVLHDWMCQEAAKAGGIITAVYYCPYLEGAPVKAYDKKSDWRKPAPGMVLQAAKDYDIDLKQSFMIGDMPRDVECGQRAGMDGYLFTGGRLDDFVRAIVAERKGRESI</sequence>
<feature type="site" description="Stabilizes the phosphoryl group" evidence="9">
    <location>
        <position position="108"/>
    </location>
</feature>
<evidence type="ECO:0000256" key="5">
    <source>
        <dbReference type="ARBA" id="ARBA00023277"/>
    </source>
</evidence>
<dbReference type="PANTHER" id="PTHR42891:SF1">
    <property type="entry name" value="D-GLYCERO-BETA-D-MANNO-HEPTOSE-1,7-BISPHOSPHATE 7-PHOSPHATASE"/>
    <property type="match status" value="1"/>
</dbReference>
<dbReference type="Proteomes" id="UP000536773">
    <property type="component" value="Unassembled WGS sequence"/>
</dbReference>
<feature type="binding site" evidence="10">
    <location>
        <position position="133"/>
    </location>
    <ligand>
        <name>Mg(2+)</name>
        <dbReference type="ChEBI" id="CHEBI:18420"/>
    </ligand>
</feature>
<dbReference type="GO" id="GO:0005737">
    <property type="term" value="C:cytoplasm"/>
    <property type="evidence" value="ECO:0007669"/>
    <property type="project" value="UniProtKB-SubCell"/>
</dbReference>
<dbReference type="InterPro" id="IPR006549">
    <property type="entry name" value="HAD-SF_hydro_IIIA"/>
</dbReference>
<dbReference type="NCBIfam" id="TIGR01656">
    <property type="entry name" value="Histidinol-ppas"/>
    <property type="match status" value="1"/>
</dbReference>
<dbReference type="GO" id="GO:0005975">
    <property type="term" value="P:carbohydrate metabolic process"/>
    <property type="evidence" value="ECO:0007669"/>
    <property type="project" value="InterPro"/>
</dbReference>
<dbReference type="RefSeq" id="WP_014016131.1">
    <property type="nucleotide sequence ID" value="NZ_AP031433.1"/>
</dbReference>
<feature type="active site" description="Nucleophile" evidence="8">
    <location>
        <position position="8"/>
    </location>
</feature>
<accession>A0A1M6N3D2</accession>
<dbReference type="AlphaFoldDB" id="A0A1M6N3D2"/>